<organism evidence="1">
    <name type="scientific">Rhizophora mucronata</name>
    <name type="common">Asiatic mangrove</name>
    <dbReference type="NCBI Taxonomy" id="61149"/>
    <lineage>
        <taxon>Eukaryota</taxon>
        <taxon>Viridiplantae</taxon>
        <taxon>Streptophyta</taxon>
        <taxon>Embryophyta</taxon>
        <taxon>Tracheophyta</taxon>
        <taxon>Spermatophyta</taxon>
        <taxon>Magnoliopsida</taxon>
        <taxon>eudicotyledons</taxon>
        <taxon>Gunneridae</taxon>
        <taxon>Pentapetalae</taxon>
        <taxon>rosids</taxon>
        <taxon>fabids</taxon>
        <taxon>Malpighiales</taxon>
        <taxon>Rhizophoraceae</taxon>
        <taxon>Rhizophora</taxon>
    </lineage>
</organism>
<evidence type="ECO:0000313" key="1">
    <source>
        <dbReference type="EMBL" id="MBX33108.1"/>
    </source>
</evidence>
<name>A0A2P2MSC7_RHIMU</name>
<sequence>MTRGTLFTSATSTTYFPMVSAAEPLSVAIRPKKLRTNQQYTCQRIFGVLSKLYHLHTNQ</sequence>
<proteinExistence type="predicted"/>
<dbReference type="AlphaFoldDB" id="A0A2P2MSC7"/>
<accession>A0A2P2MSC7</accession>
<protein>
    <submittedName>
        <fullName evidence="1">Uncharacterized protein MANES_13G154900</fullName>
    </submittedName>
</protein>
<dbReference type="EMBL" id="GGEC01052624">
    <property type="protein sequence ID" value="MBX33108.1"/>
    <property type="molecule type" value="Transcribed_RNA"/>
</dbReference>
<reference evidence="1" key="1">
    <citation type="submission" date="2018-02" db="EMBL/GenBank/DDBJ databases">
        <title>Rhizophora mucronata_Transcriptome.</title>
        <authorList>
            <person name="Meera S.P."/>
            <person name="Sreeshan A."/>
            <person name="Augustine A."/>
        </authorList>
    </citation>
    <scope>NUCLEOTIDE SEQUENCE</scope>
    <source>
        <tissue evidence="1">Leaf</tissue>
    </source>
</reference>